<dbReference type="Pfam" id="PF13443">
    <property type="entry name" value="HTH_26"/>
    <property type="match status" value="1"/>
</dbReference>
<organism evidence="3 4">
    <name type="scientific">Paenibacillus chitinolyticus</name>
    <dbReference type="NCBI Taxonomy" id="79263"/>
    <lineage>
        <taxon>Bacteria</taxon>
        <taxon>Bacillati</taxon>
        <taxon>Bacillota</taxon>
        <taxon>Bacilli</taxon>
        <taxon>Bacillales</taxon>
        <taxon>Paenibacillaceae</taxon>
        <taxon>Paenibacillus</taxon>
    </lineage>
</organism>
<dbReference type="GeneID" id="95374742"/>
<dbReference type="EMBL" id="JAMDMJ010000008">
    <property type="protein sequence ID" value="MCY9595850.1"/>
    <property type="molecule type" value="Genomic_DNA"/>
</dbReference>
<feature type="domain" description="HTH cro/C1-type" evidence="1">
    <location>
        <begin position="8"/>
        <end position="61"/>
    </location>
</feature>
<evidence type="ECO:0000313" key="2">
    <source>
        <dbReference type="EMBL" id="MCY9595850.1"/>
    </source>
</evidence>
<reference evidence="3 4" key="1">
    <citation type="submission" date="2018-01" db="EMBL/GenBank/DDBJ databases">
        <title>The whole genome sequencing and assembly of Paenibacillus chitinolyticus KCCM 41400 strain.</title>
        <authorList>
            <person name="Kim J.-Y."/>
            <person name="Park M.-K."/>
            <person name="Lee Y.-J."/>
            <person name="Yi H."/>
            <person name="Bahn Y.-S."/>
            <person name="Kim J.F."/>
            <person name="Lee D.-W."/>
        </authorList>
    </citation>
    <scope>NUCLEOTIDE SEQUENCE [LARGE SCALE GENOMIC DNA]</scope>
    <source>
        <strain evidence="3 4">KCCM 41400</strain>
    </source>
</reference>
<evidence type="ECO:0000259" key="1">
    <source>
        <dbReference type="PROSITE" id="PS50943"/>
    </source>
</evidence>
<gene>
    <name evidence="2" type="ORF">M5X16_08700</name>
    <name evidence="3" type="ORF">PC41400_07940</name>
</gene>
<dbReference type="InterPro" id="IPR010982">
    <property type="entry name" value="Lambda_DNA-bd_dom_sf"/>
</dbReference>
<dbReference type="AlphaFoldDB" id="A0A410WT74"/>
<dbReference type="KEGG" id="pchi:PC41400_07940"/>
<dbReference type="GO" id="GO:0003677">
    <property type="term" value="F:DNA binding"/>
    <property type="evidence" value="ECO:0007669"/>
    <property type="project" value="InterPro"/>
</dbReference>
<dbReference type="OrthoDB" id="2907469at2"/>
<keyword evidence="5" id="KW-1185">Reference proteome</keyword>
<dbReference type="EMBL" id="CP026520">
    <property type="protein sequence ID" value="QAV17599.1"/>
    <property type="molecule type" value="Genomic_DNA"/>
</dbReference>
<evidence type="ECO:0000313" key="3">
    <source>
        <dbReference type="EMBL" id="QAV17599.1"/>
    </source>
</evidence>
<sequence length="88" mass="9983">MVIVKPCLNKLLAERNLKQIDLATMTGISAPVLSRFDKNTQHVDNHLFTIAKALKVKIDDLFEIVDNDDLFETVENNEGMLKVDINEN</sequence>
<dbReference type="InterPro" id="IPR001387">
    <property type="entry name" value="Cro/C1-type_HTH"/>
</dbReference>
<dbReference type="SUPFAM" id="SSF47413">
    <property type="entry name" value="lambda repressor-like DNA-binding domains"/>
    <property type="match status" value="1"/>
</dbReference>
<reference evidence="2 5" key="2">
    <citation type="submission" date="2022-05" db="EMBL/GenBank/DDBJ databases">
        <title>Genome Sequencing of Bee-Associated Microbes.</title>
        <authorList>
            <person name="Dunlap C."/>
        </authorList>
    </citation>
    <scope>NUCLEOTIDE SEQUENCE [LARGE SCALE GENOMIC DNA]</scope>
    <source>
        <strain evidence="2 5">NRRL B-23120</strain>
    </source>
</reference>
<dbReference type="RefSeq" id="WP_042229134.1">
    <property type="nucleotide sequence ID" value="NZ_CP026520.1"/>
</dbReference>
<dbReference type="Gene3D" id="1.10.260.40">
    <property type="entry name" value="lambda repressor-like DNA-binding domains"/>
    <property type="match status" value="1"/>
</dbReference>
<evidence type="ECO:0000313" key="4">
    <source>
        <dbReference type="Proteomes" id="UP000288943"/>
    </source>
</evidence>
<dbReference type="CDD" id="cd00093">
    <property type="entry name" value="HTH_XRE"/>
    <property type="match status" value="1"/>
</dbReference>
<dbReference type="Proteomes" id="UP001527202">
    <property type="component" value="Unassembled WGS sequence"/>
</dbReference>
<proteinExistence type="predicted"/>
<evidence type="ECO:0000313" key="5">
    <source>
        <dbReference type="Proteomes" id="UP001527202"/>
    </source>
</evidence>
<protein>
    <submittedName>
        <fullName evidence="2">Helix-turn-helix transcriptional regulator</fullName>
    </submittedName>
    <submittedName>
        <fullName evidence="3">XRE family transcriptional regulator</fullName>
    </submittedName>
</protein>
<accession>A0A410WT74</accession>
<dbReference type="PROSITE" id="PS50943">
    <property type="entry name" value="HTH_CROC1"/>
    <property type="match status" value="1"/>
</dbReference>
<name>A0A410WT74_9BACL</name>
<dbReference type="Proteomes" id="UP000288943">
    <property type="component" value="Chromosome"/>
</dbReference>